<dbReference type="InterPro" id="IPR028976">
    <property type="entry name" value="CheC-like_sf"/>
</dbReference>
<organism evidence="2 3">
    <name type="scientific">Succinivibrio dextrinosolvens DSM 3072</name>
    <dbReference type="NCBI Taxonomy" id="1123324"/>
    <lineage>
        <taxon>Bacteria</taxon>
        <taxon>Pseudomonadati</taxon>
        <taxon>Pseudomonadota</taxon>
        <taxon>Gammaproteobacteria</taxon>
        <taxon>Aeromonadales</taxon>
        <taxon>Succinivibrionaceae</taxon>
        <taxon>Succinivibrio</taxon>
    </lineage>
</organism>
<keyword evidence="1" id="KW-0145">Chemotaxis</keyword>
<dbReference type="Pfam" id="PF11813">
    <property type="entry name" value="DUF3334"/>
    <property type="match status" value="1"/>
</dbReference>
<dbReference type="EMBL" id="FUXX01000002">
    <property type="protein sequence ID" value="SKA57323.1"/>
    <property type="molecule type" value="Genomic_DNA"/>
</dbReference>
<dbReference type="RefSeq" id="WP_078927825.1">
    <property type="nucleotide sequence ID" value="NZ_FUXX01000002.1"/>
</dbReference>
<dbReference type="InterPro" id="IPR024513">
    <property type="entry name" value="DUF3334"/>
</dbReference>
<reference evidence="3" key="1">
    <citation type="submission" date="2017-02" db="EMBL/GenBank/DDBJ databases">
        <authorList>
            <person name="Varghese N."/>
            <person name="Submissions S."/>
        </authorList>
    </citation>
    <scope>NUCLEOTIDE SEQUENCE [LARGE SCALE GENOMIC DNA]</scope>
    <source>
        <strain evidence="3">DSM 3072</strain>
    </source>
</reference>
<evidence type="ECO:0000256" key="1">
    <source>
        <dbReference type="ARBA" id="ARBA00022500"/>
    </source>
</evidence>
<proteinExistence type="predicted"/>
<dbReference type="SUPFAM" id="SSF103039">
    <property type="entry name" value="CheC-like"/>
    <property type="match status" value="1"/>
</dbReference>
<gene>
    <name evidence="2" type="ORF">SAMN02745213_00198</name>
</gene>
<evidence type="ECO:0008006" key="4">
    <source>
        <dbReference type="Google" id="ProtNLM"/>
    </source>
</evidence>
<accession>A0A1T4UX65</accession>
<name>A0A1T4UX65_9GAMM</name>
<evidence type="ECO:0000313" key="2">
    <source>
        <dbReference type="EMBL" id="SKA57323.1"/>
    </source>
</evidence>
<dbReference type="Proteomes" id="UP000242432">
    <property type="component" value="Unassembled WGS sequence"/>
</dbReference>
<sequence>MAKKPKIIGSNDIMLSLCQSVSSVLTSATGKKTDFVPLIQKISKTVLTPDIGTFVMFTGSFSGMVVINFPKETAMELYKAYLSNMGLPESEMAKNYTQDEVSNSLGELMNQIIGDFTRCVSESLHIRIDQSQPKMLVLPREVQINISVDLDNPIYGKVTFNTEAGNVFYVELAMDDTTFTAIRDFETKSVESPDDILEQYKV</sequence>
<evidence type="ECO:0000313" key="3">
    <source>
        <dbReference type="Proteomes" id="UP000242432"/>
    </source>
</evidence>
<keyword evidence="3" id="KW-1185">Reference proteome</keyword>
<dbReference type="Gene3D" id="3.40.1550.10">
    <property type="entry name" value="CheC-like"/>
    <property type="match status" value="1"/>
</dbReference>
<dbReference type="GO" id="GO:0006935">
    <property type="term" value="P:chemotaxis"/>
    <property type="evidence" value="ECO:0007669"/>
    <property type="project" value="UniProtKB-KW"/>
</dbReference>
<dbReference type="AlphaFoldDB" id="A0A1T4UX65"/>
<dbReference type="STRING" id="83771.SAMN02910357_00698"/>
<protein>
    <recommendedName>
        <fullName evidence="4">Chemotaxis protein CheX</fullName>
    </recommendedName>
</protein>